<name>A0ABZ2M2S3_9BACT</name>
<accession>A0ABZ2M2S3</accession>
<gene>
    <name evidence="2" type="ORF">LZC94_09495</name>
</gene>
<dbReference type="InterPro" id="IPR013249">
    <property type="entry name" value="RNA_pol_sigma70_r4_t2"/>
</dbReference>
<dbReference type="Proteomes" id="UP001370348">
    <property type="component" value="Chromosome"/>
</dbReference>
<feature type="domain" description="RNA polymerase sigma factor 70 region 4 type 2" evidence="1">
    <location>
        <begin position="113"/>
        <end position="162"/>
    </location>
</feature>
<evidence type="ECO:0000313" key="2">
    <source>
        <dbReference type="EMBL" id="WXB17499.1"/>
    </source>
</evidence>
<sequence>MLLTARSQLIIELLPVLCAGIRPVRLRPCYADDALQQSLVALVPHMERLAQMPKRERSAYAFVVASRMAMAERRRLGIELARGSEDEVRAWEREVARRSATPEEVLRVAEGAEEVARAFGALSTRDRSVVLAINDDGLSEREAALKLGMTHGEVAYRLRRARGGLARVWLETSSWVRRKRPT</sequence>
<dbReference type="Pfam" id="PF08281">
    <property type="entry name" value="Sigma70_r4_2"/>
    <property type="match status" value="1"/>
</dbReference>
<dbReference type="RefSeq" id="WP_394827133.1">
    <property type="nucleotide sequence ID" value="NZ_CP089984.1"/>
</dbReference>
<proteinExistence type="predicted"/>
<protein>
    <submittedName>
        <fullName evidence="2">Sigma-70 family RNA polymerase sigma factor</fullName>
    </submittedName>
</protein>
<dbReference type="InterPro" id="IPR013324">
    <property type="entry name" value="RNA_pol_sigma_r3/r4-like"/>
</dbReference>
<evidence type="ECO:0000313" key="3">
    <source>
        <dbReference type="Proteomes" id="UP001370348"/>
    </source>
</evidence>
<dbReference type="InterPro" id="IPR036388">
    <property type="entry name" value="WH-like_DNA-bd_sf"/>
</dbReference>
<dbReference type="Gene3D" id="1.10.10.10">
    <property type="entry name" value="Winged helix-like DNA-binding domain superfamily/Winged helix DNA-binding domain"/>
    <property type="match status" value="1"/>
</dbReference>
<keyword evidence="3" id="KW-1185">Reference proteome</keyword>
<reference evidence="2 3" key="1">
    <citation type="submission" date="2021-12" db="EMBL/GenBank/DDBJ databases">
        <title>Discovery of the Pendulisporaceae a myxobacterial family with distinct sporulation behavior and unique specialized metabolism.</title>
        <authorList>
            <person name="Garcia R."/>
            <person name="Popoff A."/>
            <person name="Bader C.D."/>
            <person name="Loehr J."/>
            <person name="Walesch S."/>
            <person name="Walt C."/>
            <person name="Boldt J."/>
            <person name="Bunk B."/>
            <person name="Haeckl F.J.F.P.J."/>
            <person name="Gunesch A.P."/>
            <person name="Birkelbach J."/>
            <person name="Nuebel U."/>
            <person name="Pietschmann T."/>
            <person name="Bach T."/>
            <person name="Mueller R."/>
        </authorList>
    </citation>
    <scope>NUCLEOTIDE SEQUENCE [LARGE SCALE GENOMIC DNA]</scope>
    <source>
        <strain evidence="2 3">MSr11954</strain>
    </source>
</reference>
<dbReference type="EMBL" id="CP089984">
    <property type="protein sequence ID" value="WXB17499.1"/>
    <property type="molecule type" value="Genomic_DNA"/>
</dbReference>
<organism evidence="2 3">
    <name type="scientific">Pendulispora albinea</name>
    <dbReference type="NCBI Taxonomy" id="2741071"/>
    <lineage>
        <taxon>Bacteria</taxon>
        <taxon>Pseudomonadati</taxon>
        <taxon>Myxococcota</taxon>
        <taxon>Myxococcia</taxon>
        <taxon>Myxococcales</taxon>
        <taxon>Sorangiineae</taxon>
        <taxon>Pendulisporaceae</taxon>
        <taxon>Pendulispora</taxon>
    </lineage>
</organism>
<dbReference type="SUPFAM" id="SSF88659">
    <property type="entry name" value="Sigma3 and sigma4 domains of RNA polymerase sigma factors"/>
    <property type="match status" value="1"/>
</dbReference>
<evidence type="ECO:0000259" key="1">
    <source>
        <dbReference type="Pfam" id="PF08281"/>
    </source>
</evidence>